<evidence type="ECO:0000256" key="1">
    <source>
        <dbReference type="ARBA" id="ARBA00004141"/>
    </source>
</evidence>
<comment type="caution">
    <text evidence="7">The sequence shown here is derived from an EMBL/GenBank/DDBJ whole genome shotgun (WGS) entry which is preliminary data.</text>
</comment>
<feature type="region of interest" description="Disordered" evidence="5">
    <location>
        <begin position="1"/>
        <end position="49"/>
    </location>
</feature>
<dbReference type="SUPFAM" id="SSF48652">
    <property type="entry name" value="Tetraspanin"/>
    <property type="match status" value="1"/>
</dbReference>
<feature type="transmembrane region" description="Helical" evidence="6">
    <location>
        <begin position="137"/>
        <end position="155"/>
    </location>
</feature>
<keyword evidence="8" id="KW-1185">Reference proteome</keyword>
<feature type="transmembrane region" description="Helical" evidence="6">
    <location>
        <begin position="291"/>
        <end position="314"/>
    </location>
</feature>
<dbReference type="EMBL" id="JBBPFD010000009">
    <property type="protein sequence ID" value="KAK7913620.1"/>
    <property type="molecule type" value="Genomic_DNA"/>
</dbReference>
<evidence type="ECO:0008006" key="9">
    <source>
        <dbReference type="Google" id="ProtNLM"/>
    </source>
</evidence>
<reference evidence="8" key="1">
    <citation type="submission" date="2024-04" db="EMBL/GenBank/DDBJ databases">
        <title>Salinicola lusitanus LLJ914,a marine bacterium isolated from the Okinawa Trough.</title>
        <authorList>
            <person name="Li J."/>
        </authorList>
    </citation>
    <scope>NUCLEOTIDE SEQUENCE [LARGE SCALE GENOMIC DNA]</scope>
</reference>
<feature type="transmembrane region" description="Helical" evidence="6">
    <location>
        <begin position="111"/>
        <end position="130"/>
    </location>
</feature>
<evidence type="ECO:0000313" key="7">
    <source>
        <dbReference type="EMBL" id="KAK7913620.1"/>
    </source>
</evidence>
<evidence type="ECO:0000313" key="8">
    <source>
        <dbReference type="Proteomes" id="UP001460270"/>
    </source>
</evidence>
<dbReference type="Pfam" id="PF00335">
    <property type="entry name" value="Tetraspanin"/>
    <property type="match status" value="1"/>
</dbReference>
<evidence type="ECO:0000256" key="5">
    <source>
        <dbReference type="SAM" id="MobiDB-lite"/>
    </source>
</evidence>
<keyword evidence="4 6" id="KW-0472">Membrane</keyword>
<organism evidence="7 8">
    <name type="scientific">Mugilogobius chulae</name>
    <name type="common">yellowstripe goby</name>
    <dbReference type="NCBI Taxonomy" id="88201"/>
    <lineage>
        <taxon>Eukaryota</taxon>
        <taxon>Metazoa</taxon>
        <taxon>Chordata</taxon>
        <taxon>Craniata</taxon>
        <taxon>Vertebrata</taxon>
        <taxon>Euteleostomi</taxon>
        <taxon>Actinopterygii</taxon>
        <taxon>Neopterygii</taxon>
        <taxon>Teleostei</taxon>
        <taxon>Neoteleostei</taxon>
        <taxon>Acanthomorphata</taxon>
        <taxon>Gobiaria</taxon>
        <taxon>Gobiiformes</taxon>
        <taxon>Gobioidei</taxon>
        <taxon>Gobiidae</taxon>
        <taxon>Gobionellinae</taxon>
        <taxon>Mugilogobius</taxon>
    </lineage>
</organism>
<keyword evidence="3 6" id="KW-1133">Transmembrane helix</keyword>
<comment type="subcellular location">
    <subcellularLocation>
        <location evidence="1">Membrane</location>
        <topology evidence="1">Multi-pass membrane protein</topology>
    </subcellularLocation>
</comment>
<dbReference type="InterPro" id="IPR008952">
    <property type="entry name" value="Tetraspanin_EC2_sf"/>
</dbReference>
<proteinExistence type="predicted"/>
<gene>
    <name evidence="7" type="ORF">WMY93_013831</name>
</gene>
<sequence length="345" mass="38254">MNPLPRWAGLSSQHPFSLPKNKQHNSQNNSIEISSKAAGKLSGTRKRKQRPWISLRRRKMGTVHACVKRGFITVASLIAILSGLLLAVTLFSHGYFHEDEEIEKVLPGLQVMYATSIITILLVTTGLYGICKRKKWMLISVSIKICLSSTLLGLFLTSLHLFQYIVGMTLCSMLLGVLNIQGLAVRPKLVEDIKVHYSGVLPYSNASKEDIDGINELQTDLQCCGMYQGYQEWGYNISEACLCVEGAEHPCVAAPRNSSLFENTKTDDPIMIYKEPCITYLAAHAMFALDILLGIILGTILLWVSSVVLCIVTLCQMNRKEDTPAVVYSHEAKAGNYSVLLDELT</sequence>
<evidence type="ECO:0000256" key="4">
    <source>
        <dbReference type="ARBA" id="ARBA00023136"/>
    </source>
</evidence>
<evidence type="ECO:0000256" key="2">
    <source>
        <dbReference type="ARBA" id="ARBA00022692"/>
    </source>
</evidence>
<feature type="transmembrane region" description="Helical" evidence="6">
    <location>
        <begin position="66"/>
        <end position="91"/>
    </location>
</feature>
<dbReference type="AlphaFoldDB" id="A0AAW0PA62"/>
<feature type="compositionally biased region" description="Polar residues" evidence="5">
    <location>
        <begin position="24"/>
        <end position="33"/>
    </location>
</feature>
<name>A0AAW0PA62_9GOBI</name>
<accession>A0AAW0PA62</accession>
<dbReference type="InterPro" id="IPR018499">
    <property type="entry name" value="Tetraspanin/Peripherin"/>
</dbReference>
<protein>
    <recommendedName>
        <fullName evidence="9">Tetraspanin</fullName>
    </recommendedName>
</protein>
<evidence type="ECO:0000256" key="3">
    <source>
        <dbReference type="ARBA" id="ARBA00022989"/>
    </source>
</evidence>
<keyword evidence="2 6" id="KW-0812">Transmembrane</keyword>
<dbReference type="Proteomes" id="UP001460270">
    <property type="component" value="Unassembled WGS sequence"/>
</dbReference>
<feature type="transmembrane region" description="Helical" evidence="6">
    <location>
        <begin position="161"/>
        <end position="180"/>
    </location>
</feature>
<dbReference type="GO" id="GO:0016020">
    <property type="term" value="C:membrane"/>
    <property type="evidence" value="ECO:0007669"/>
    <property type="project" value="UniProtKB-SubCell"/>
</dbReference>
<evidence type="ECO:0000256" key="6">
    <source>
        <dbReference type="SAM" id="Phobius"/>
    </source>
</evidence>
<dbReference type="Gene3D" id="1.10.1450.10">
    <property type="entry name" value="Tetraspanin"/>
    <property type="match status" value="1"/>
</dbReference>